<gene>
    <name evidence="1" type="ORF">NUW54_g662</name>
</gene>
<reference evidence="1" key="1">
    <citation type="submission" date="2022-08" db="EMBL/GenBank/DDBJ databases">
        <title>Genome Sequence of Pycnoporus sanguineus.</title>
        <authorList>
            <person name="Buettner E."/>
        </authorList>
    </citation>
    <scope>NUCLEOTIDE SEQUENCE</scope>
    <source>
        <strain evidence="1">CG-C14</strain>
    </source>
</reference>
<dbReference type="Proteomes" id="UP001144978">
    <property type="component" value="Unassembled WGS sequence"/>
</dbReference>
<name>A0ACC1Q8K0_9APHY</name>
<protein>
    <submittedName>
        <fullName evidence="1">Uncharacterized protein</fullName>
    </submittedName>
</protein>
<proteinExistence type="predicted"/>
<accession>A0ACC1Q8K0</accession>
<evidence type="ECO:0000313" key="1">
    <source>
        <dbReference type="EMBL" id="KAJ3017100.1"/>
    </source>
</evidence>
<comment type="caution">
    <text evidence="1">The sequence shown here is derived from an EMBL/GenBank/DDBJ whole genome shotgun (WGS) entry which is preliminary data.</text>
</comment>
<keyword evidence="2" id="KW-1185">Reference proteome</keyword>
<sequence length="988" mass="111934">MAEQHSKSSLKTPEFSLCYASAEAREFCNNICQYNAALAFVSLGADIVHTINDGKGPYVFWTHGGLYHLAGSLLPAPDHQPSYAQLYVYDPDEALRHRSAQNLGLSPDLLRSLAEMLEQHHQYARVYQHSLDVLAQYGNHDIAIRLRFDPTTDRRQYNLPVAHELAVIIPGTGDEAHTSRDLILWQQYGKLVQISDCHPAYACLHYVLLFPFGTHGWHPHIPLMTMRNHSIHSSKSSAGKSGAQTSRASHRPPEQHPDHSESTQACMESEGMVSQTRFYAFQIQVLQTEFSTILHSGKLFQQYIVDMWAATEQNHINYIRFNQREIRSALYSGLQDMVNVSDSQRSPVDLHQVGQCIILPASFQGSPRHWYEQCQDALAICREERTIDLFITVTCNPVWCKNIEALFPGQTAADHPDIVARVFHLKQKVLGCVSSYVYSNKWQKRGLPHFHSLFMMKAAYKLHEAANINSCIRAYWPDPKQEPALFQAVHDFMVHRLCGAANLNAPCMQNRRCSKGFPWPFQPYTTMDEDGYPLYYRPDDGATHLIDGTDILVDNQWIIPYNPYLLVKYQCHINVESASSFATVKYLNKYINKEAAACIYHFELHGRHPAVICLQVHLPGEQVVTFNPETETVDTVMEWSSHQRTMLTAFFELNRDPGEVGARARHLTYPELPREFVWDQKAHQWQLRKVGHATRWMYNVSISAQNLWALRLLLTLVRGPTFFEHLRTVNGITYSDFRSACLALGLLDDNREYYLCLSKVAFMQTGSQLQLWATYASSICDDLWPRLQSLSVTHPSDDELHSYGLLLIDEILCLSGHSLCDFPSMPLPSTQLQRRLSNHYIAEVVTYNPNTERSIAQDMMASLNAEQRCAFDSIVDSVLSQSDGIFFLSGGGSTGKTYLYNTICRHLCGTGAIVLCVASSGIASLLLPGGQTAHSHFKIPVQRLTEDSVCSIPKEDPLADLLRSTSLIIWDEATMQHQFAFEALDHSC</sequence>
<organism evidence="1 2">
    <name type="scientific">Trametes sanguinea</name>
    <dbReference type="NCBI Taxonomy" id="158606"/>
    <lineage>
        <taxon>Eukaryota</taxon>
        <taxon>Fungi</taxon>
        <taxon>Dikarya</taxon>
        <taxon>Basidiomycota</taxon>
        <taxon>Agaricomycotina</taxon>
        <taxon>Agaricomycetes</taxon>
        <taxon>Polyporales</taxon>
        <taxon>Polyporaceae</taxon>
        <taxon>Trametes</taxon>
    </lineage>
</organism>
<evidence type="ECO:0000313" key="2">
    <source>
        <dbReference type="Proteomes" id="UP001144978"/>
    </source>
</evidence>
<dbReference type="EMBL" id="JANSHE010000091">
    <property type="protein sequence ID" value="KAJ3017100.1"/>
    <property type="molecule type" value="Genomic_DNA"/>
</dbReference>